<dbReference type="InterPro" id="IPR039570">
    <property type="entry name" value="AmiC_PBP1"/>
</dbReference>
<reference evidence="1 2" key="1">
    <citation type="submission" date="2019-12" db="EMBL/GenBank/DDBJ databases">
        <title>Snethiella sp. nov. sp. isolated from sea sand.</title>
        <authorList>
            <person name="Kim J."/>
            <person name="Jeong S.E."/>
            <person name="Jung H.S."/>
            <person name="Jeon C.O."/>
        </authorList>
    </citation>
    <scope>NUCLEOTIDE SEQUENCE [LARGE SCALE GENOMIC DNA]</scope>
    <source>
        <strain evidence="1 2">DP05</strain>
    </source>
</reference>
<dbReference type="Gene3D" id="3.40.50.2300">
    <property type="match status" value="2"/>
</dbReference>
<dbReference type="EMBL" id="WTUW01000001">
    <property type="protein sequence ID" value="MZR29545.1"/>
    <property type="molecule type" value="Genomic_DNA"/>
</dbReference>
<gene>
    <name evidence="1" type="ORF">GQE98_02750</name>
</gene>
<evidence type="ECO:0000313" key="1">
    <source>
        <dbReference type="EMBL" id="MZR29545.1"/>
    </source>
</evidence>
<dbReference type="CDD" id="cd06357">
    <property type="entry name" value="PBP1_AmiC"/>
    <property type="match status" value="1"/>
</dbReference>
<dbReference type="InterPro" id="IPR028082">
    <property type="entry name" value="Peripla_BP_I"/>
</dbReference>
<dbReference type="GO" id="GO:0033218">
    <property type="term" value="F:amide binding"/>
    <property type="evidence" value="ECO:0007669"/>
    <property type="project" value="InterPro"/>
</dbReference>
<sequence>MKQRPFSFGVLFSQSGTMAVTETAHLQGILLACEEINNAGGINDRLLDPIILDPKSDASTYARMTTELLLRHNVNVIFGCCLSSSRKRVLPIVERFNGVLFYPSVYEGFEYSPNVIYGGATPNQMIIPLLEYLFSKGQKKAVLIGTDTLFAREINRIVAEFLTESGGSFVTKDYVPLGTPKEAFRNIALRSIESQPDIILSTFVGGEIQKFYECFSDLSDTHKLPQIASLTTTESELATLPENARAGHLTVSSYFGSEEDPDNKKFVELYKSKFGKSRQPSVYTQTTYNQIHMLSEALKWSASDSSEDILSSLSSVSLEVPGGRISLDSDTNHTILRRLIGESDKNGAFKIVWSSPDVVNPDPYLMSYDRLIVANRMT</sequence>
<dbReference type="RefSeq" id="WP_161314005.1">
    <property type="nucleotide sequence ID" value="NZ_WTUW01000001.1"/>
</dbReference>
<dbReference type="Proteomes" id="UP000476030">
    <property type="component" value="Unassembled WGS sequence"/>
</dbReference>
<dbReference type="PANTHER" id="PTHR47628:SF1">
    <property type="entry name" value="ALIPHATIC AMIDASE EXPRESSION-REGULATING PROTEIN"/>
    <property type="match status" value="1"/>
</dbReference>
<accession>A0A6L8W368</accession>
<name>A0A6L8W368_9PROT</name>
<dbReference type="PROSITE" id="PS51257">
    <property type="entry name" value="PROKAR_LIPOPROTEIN"/>
    <property type="match status" value="1"/>
</dbReference>
<comment type="caution">
    <text evidence="1">The sequence shown here is derived from an EMBL/GenBank/DDBJ whole genome shotgun (WGS) entry which is preliminary data.</text>
</comment>
<evidence type="ECO:0000313" key="2">
    <source>
        <dbReference type="Proteomes" id="UP000476030"/>
    </source>
</evidence>
<organism evidence="1 2">
    <name type="scientific">Sneathiella litorea</name>
    <dbReference type="NCBI Taxonomy" id="2606216"/>
    <lineage>
        <taxon>Bacteria</taxon>
        <taxon>Pseudomonadati</taxon>
        <taxon>Pseudomonadota</taxon>
        <taxon>Alphaproteobacteria</taxon>
        <taxon>Sneathiellales</taxon>
        <taxon>Sneathiellaceae</taxon>
        <taxon>Sneathiella</taxon>
    </lineage>
</organism>
<protein>
    <submittedName>
        <fullName evidence="1">Transporter substrate-binding protein</fullName>
    </submittedName>
</protein>
<keyword evidence="2" id="KW-1185">Reference proteome</keyword>
<dbReference type="AlphaFoldDB" id="A0A6L8W368"/>
<dbReference type="SUPFAM" id="SSF53822">
    <property type="entry name" value="Periplasmic binding protein-like I"/>
    <property type="match status" value="1"/>
</dbReference>
<dbReference type="PANTHER" id="PTHR47628">
    <property type="match status" value="1"/>
</dbReference>
<proteinExistence type="predicted"/>
<dbReference type="Pfam" id="PF13433">
    <property type="entry name" value="Peripla_BP_5"/>
    <property type="match status" value="1"/>
</dbReference>